<dbReference type="SUPFAM" id="SSF52096">
    <property type="entry name" value="ClpP/crotonase"/>
    <property type="match status" value="1"/>
</dbReference>
<dbReference type="GO" id="GO:0005975">
    <property type="term" value="P:carbohydrate metabolic process"/>
    <property type="evidence" value="ECO:0007669"/>
    <property type="project" value="InterPro"/>
</dbReference>
<organism evidence="2 3">
    <name type="scientific">Mesorhizobium sanjuanii</name>
    <dbReference type="NCBI Taxonomy" id="2037900"/>
    <lineage>
        <taxon>Bacteria</taxon>
        <taxon>Pseudomonadati</taxon>
        <taxon>Pseudomonadota</taxon>
        <taxon>Alphaproteobacteria</taxon>
        <taxon>Hyphomicrobiales</taxon>
        <taxon>Phyllobacteriaceae</taxon>
        <taxon>Mesorhizobium</taxon>
    </lineage>
</organism>
<evidence type="ECO:0000313" key="3">
    <source>
        <dbReference type="Proteomes" id="UP000219182"/>
    </source>
</evidence>
<protein>
    <submittedName>
        <fullName evidence="2">Biotin-independent malonate decarboxylase subunit beta</fullName>
    </submittedName>
</protein>
<dbReference type="EMBL" id="NWQG01000010">
    <property type="protein sequence ID" value="PDQ22720.1"/>
    <property type="molecule type" value="Genomic_DNA"/>
</dbReference>
<dbReference type="InterPro" id="IPR017556">
    <property type="entry name" value="Malonate_beta"/>
</dbReference>
<dbReference type="PANTHER" id="PTHR43842:SF2">
    <property type="entry name" value="PROPIONYL-COA CARBOXYLASE BETA CHAIN, MITOCHONDRIAL"/>
    <property type="match status" value="1"/>
</dbReference>
<dbReference type="GO" id="GO:0016831">
    <property type="term" value="F:carboxy-lyase activity"/>
    <property type="evidence" value="ECO:0007669"/>
    <property type="project" value="InterPro"/>
</dbReference>
<dbReference type="PANTHER" id="PTHR43842">
    <property type="entry name" value="PROPIONYL-COA CARBOXYLASE BETA CHAIN"/>
    <property type="match status" value="1"/>
</dbReference>
<feature type="domain" description="CoA carboxyltransferase N-terminal" evidence="1">
    <location>
        <begin position="1"/>
        <end position="190"/>
    </location>
</feature>
<dbReference type="NCBIfam" id="TIGR03133">
    <property type="entry name" value="malonate_beta"/>
    <property type="match status" value="1"/>
</dbReference>
<dbReference type="InterPro" id="IPR051047">
    <property type="entry name" value="AccD/PCCB"/>
</dbReference>
<dbReference type="GO" id="GO:0004658">
    <property type="term" value="F:propionyl-CoA carboxylase activity"/>
    <property type="evidence" value="ECO:0007669"/>
    <property type="project" value="TreeGrafter"/>
</dbReference>
<dbReference type="InterPro" id="IPR011762">
    <property type="entry name" value="COA_CT_N"/>
</dbReference>
<dbReference type="RefSeq" id="WP_097571737.1">
    <property type="nucleotide sequence ID" value="NZ_NWQG01000010.1"/>
</dbReference>
<evidence type="ECO:0000259" key="1">
    <source>
        <dbReference type="PROSITE" id="PS50980"/>
    </source>
</evidence>
<dbReference type="AlphaFoldDB" id="A0A2A6FL82"/>
<keyword evidence="3" id="KW-1185">Reference proteome</keyword>
<accession>A0A2A6FL82</accession>
<comment type="caution">
    <text evidence="2">The sequence shown here is derived from an EMBL/GenBank/DDBJ whole genome shotgun (WGS) entry which is preliminary data.</text>
</comment>
<proteinExistence type="predicted"/>
<sequence>MSDTENSTSDTGSWFLSTARERLAGLLDPGSFTEFLQPTERVVSPHLALFDLPAAFDDGVVIGRGRLEGREVLVAAQEGQFMGGTFAEVSGAKLVGLLRAARADAKLPRTVLLLLDSGGVRLQEANAGELAVAEVMRAVVEARAAGVTVVALVGGRAGAFGGAGLTAATCSRIVLSEQGRTGVTGPEVIETNKGVEEFDSRDKALVWSVTGGRSRRLIGGADAYADDTVAGFRKTALILMERAPAFDLATLQAEQARLAARAQRFGACESAAQMWKALAIPDAQSVRNMDDEAFTALVAGVGGADHDAR</sequence>
<name>A0A2A6FL82_9HYPH</name>
<dbReference type="InterPro" id="IPR029045">
    <property type="entry name" value="ClpP/crotonase-like_dom_sf"/>
</dbReference>
<dbReference type="Gene3D" id="3.90.226.10">
    <property type="entry name" value="2-enoyl-CoA Hydratase, Chain A, domain 1"/>
    <property type="match status" value="1"/>
</dbReference>
<evidence type="ECO:0000313" key="2">
    <source>
        <dbReference type="EMBL" id="PDQ22720.1"/>
    </source>
</evidence>
<dbReference type="Pfam" id="PF01039">
    <property type="entry name" value="Carboxyl_trans"/>
    <property type="match status" value="1"/>
</dbReference>
<dbReference type="PROSITE" id="PS50980">
    <property type="entry name" value="COA_CT_NTER"/>
    <property type="match status" value="1"/>
</dbReference>
<dbReference type="Proteomes" id="UP000219182">
    <property type="component" value="Unassembled WGS sequence"/>
</dbReference>
<dbReference type="NCBIfam" id="NF005530">
    <property type="entry name" value="PRK07189.1"/>
    <property type="match status" value="1"/>
</dbReference>
<reference evidence="2 3" key="1">
    <citation type="submission" date="2017-09" db="EMBL/GenBank/DDBJ databases">
        <title>Mesorhizobum sanjuanii sp. nov. isolated from nodules of Lotus tenuis in saline-alkaline lowlands of Flooding Pampa.</title>
        <authorList>
            <person name="Sannazzaro A.I."/>
            <person name="Torres Tejerizo G.A."/>
            <person name="Fontana F."/>
            <person name="Cumpa Velazquez L.M."/>
            <person name="Hansen L."/>
            <person name="Pistorio M."/>
            <person name="Estrella M.J."/>
        </authorList>
    </citation>
    <scope>NUCLEOTIDE SEQUENCE [LARGE SCALE GENOMIC DNA]</scope>
    <source>
        <strain evidence="2 3">BSA136</strain>
    </source>
</reference>
<gene>
    <name evidence="2" type="ORF">CN311_01890</name>
</gene>
<dbReference type="InterPro" id="IPR034733">
    <property type="entry name" value="AcCoA_carboxyl_beta"/>
</dbReference>